<comment type="caution">
    <text evidence="1">The sequence shown here is derived from an EMBL/GenBank/DDBJ whole genome shotgun (WGS) entry which is preliminary data.</text>
</comment>
<dbReference type="Proteomes" id="UP000641386">
    <property type="component" value="Unassembled WGS sequence"/>
</dbReference>
<dbReference type="AlphaFoldDB" id="A0A919ARB0"/>
<reference evidence="1" key="1">
    <citation type="journal article" date="2014" name="Int. J. Syst. Evol. Microbiol.">
        <title>Complete genome sequence of Corynebacterium casei LMG S-19264T (=DSM 44701T), isolated from a smear-ripened cheese.</title>
        <authorList>
            <consortium name="US DOE Joint Genome Institute (JGI-PGF)"/>
            <person name="Walter F."/>
            <person name="Albersmeier A."/>
            <person name="Kalinowski J."/>
            <person name="Ruckert C."/>
        </authorList>
    </citation>
    <scope>NUCLEOTIDE SEQUENCE</scope>
    <source>
        <strain evidence="1">JCM 3302</strain>
    </source>
</reference>
<keyword evidence="2" id="KW-1185">Reference proteome</keyword>
<proteinExistence type="predicted"/>
<dbReference type="InterPro" id="IPR025566">
    <property type="entry name" value="DUF4331"/>
</dbReference>
<dbReference type="EMBL" id="BNBC01000097">
    <property type="protein sequence ID" value="GHF20249.1"/>
    <property type="molecule type" value="Genomic_DNA"/>
</dbReference>
<gene>
    <name evidence="1" type="ORF">GCM10014715_88550</name>
</gene>
<protein>
    <submittedName>
        <fullName evidence="1">Uncharacterized protein</fullName>
    </submittedName>
</protein>
<evidence type="ECO:0000313" key="1">
    <source>
        <dbReference type="EMBL" id="GHF20249.1"/>
    </source>
</evidence>
<name>A0A919ARB0_9ACTN</name>
<evidence type="ECO:0000313" key="2">
    <source>
        <dbReference type="Proteomes" id="UP000641386"/>
    </source>
</evidence>
<reference evidence="1" key="2">
    <citation type="submission" date="2020-09" db="EMBL/GenBank/DDBJ databases">
        <authorList>
            <person name="Sun Q."/>
            <person name="Ohkuma M."/>
        </authorList>
    </citation>
    <scope>NUCLEOTIDE SEQUENCE</scope>
    <source>
        <strain evidence="1">JCM 3302</strain>
    </source>
</reference>
<sequence length="195" mass="21402">MPHHLGSPADRADARLNISDTYVFRGEHGTVFVMNVSSDAAARETPNGLHPEARYEFKIDRMGDAVEDLVSPIFAQFDDELAERLNQTAPEKDIATFAQEITDRVAAVVDVRAHHLRSARLRPGGRRPHSSEHPSLHHRYSCGVRVRGVHGRTLNDNAGEVMFSLATNSALGIDLGKDAVDAPPTLFFPYLAPAT</sequence>
<dbReference type="Pfam" id="PF14224">
    <property type="entry name" value="DUF4331"/>
    <property type="match status" value="1"/>
</dbReference>
<organism evidence="1 2">
    <name type="scientific">Streptomyces spiralis</name>
    <dbReference type="NCBI Taxonomy" id="66376"/>
    <lineage>
        <taxon>Bacteria</taxon>
        <taxon>Bacillati</taxon>
        <taxon>Actinomycetota</taxon>
        <taxon>Actinomycetes</taxon>
        <taxon>Kitasatosporales</taxon>
        <taxon>Streptomycetaceae</taxon>
        <taxon>Streptomyces</taxon>
    </lineage>
</organism>
<accession>A0A919ARB0</accession>